<name>A0AAN6B5M2_BACCE</name>
<protein>
    <submittedName>
        <fullName evidence="1">Uncharacterized protein</fullName>
    </submittedName>
</protein>
<evidence type="ECO:0000313" key="1">
    <source>
        <dbReference type="EMBL" id="KAB2447073.1"/>
    </source>
</evidence>
<dbReference type="RefSeq" id="WP_151527264.1">
    <property type="nucleotide sequence ID" value="NZ_WBPA01000005.1"/>
</dbReference>
<organism evidence="1 2">
    <name type="scientific">Bacillus cereus</name>
    <dbReference type="NCBI Taxonomy" id="1396"/>
    <lineage>
        <taxon>Bacteria</taxon>
        <taxon>Bacillati</taxon>
        <taxon>Bacillota</taxon>
        <taxon>Bacilli</taxon>
        <taxon>Bacillales</taxon>
        <taxon>Bacillaceae</taxon>
        <taxon>Bacillus</taxon>
        <taxon>Bacillus cereus group</taxon>
    </lineage>
</organism>
<dbReference type="Proteomes" id="UP000461739">
    <property type="component" value="Unassembled WGS sequence"/>
</dbReference>
<reference evidence="1 2" key="1">
    <citation type="submission" date="2019-10" db="EMBL/GenBank/DDBJ databases">
        <title>Bacillus from the desert of Cuatro Cinegas, Coahuila.</title>
        <authorList>
            <person name="Olmedo-Alvarez G."/>
            <person name="Saldana S."/>
            <person name="Barcelo D."/>
        </authorList>
    </citation>
    <scope>NUCLEOTIDE SEQUENCE [LARGE SCALE GENOMIC DNA]</scope>
    <source>
        <strain evidence="1 2">CH316_11T</strain>
    </source>
</reference>
<evidence type="ECO:0000313" key="2">
    <source>
        <dbReference type="Proteomes" id="UP000461739"/>
    </source>
</evidence>
<comment type="caution">
    <text evidence="1">The sequence shown here is derived from an EMBL/GenBank/DDBJ whole genome shotgun (WGS) entry which is preliminary data.</text>
</comment>
<accession>A0AAN6B5M2</accession>
<dbReference type="AlphaFoldDB" id="A0AAN6B5M2"/>
<dbReference type="EMBL" id="WBPI01000023">
    <property type="protein sequence ID" value="KAB2447073.1"/>
    <property type="molecule type" value="Genomic_DNA"/>
</dbReference>
<proteinExistence type="predicted"/>
<sequence>MRTYKGFEAIKRMKTNWITTVQETPMCWKIEGERVIADYLGKKESYQQINFFFENEFIDCRETIRKGELLYIENEKSEKFIAEYCKENEKEIKHGSWFWINGEEFSNNYGHFEKSTKLKIRKAEKSEKLLFERAKLFAIKGRKINEFRLGDVVERDNKLYKVAIVKGGSESQIVVGCVPINGGAICYYNSKDIEIQFFVEDMVVQQDEVIFN</sequence>
<gene>
    <name evidence="1" type="ORF">F8165_26310</name>
</gene>